<organism evidence="4 5">
    <name type="scientific">Amphibalanus amphitrite</name>
    <name type="common">Striped barnacle</name>
    <name type="synonym">Balanus amphitrite</name>
    <dbReference type="NCBI Taxonomy" id="1232801"/>
    <lineage>
        <taxon>Eukaryota</taxon>
        <taxon>Metazoa</taxon>
        <taxon>Ecdysozoa</taxon>
        <taxon>Arthropoda</taxon>
        <taxon>Crustacea</taxon>
        <taxon>Multicrustacea</taxon>
        <taxon>Cirripedia</taxon>
        <taxon>Thoracica</taxon>
        <taxon>Thoracicalcarea</taxon>
        <taxon>Balanomorpha</taxon>
        <taxon>Balanoidea</taxon>
        <taxon>Balanidae</taxon>
        <taxon>Amphibalaninae</taxon>
        <taxon>Amphibalanus</taxon>
    </lineage>
</organism>
<keyword evidence="5" id="KW-1185">Reference proteome</keyword>
<protein>
    <submittedName>
        <fullName evidence="4">Protein FAM149B1</fullName>
    </submittedName>
</protein>
<dbReference type="PANTHER" id="PTHR31997:SF1">
    <property type="entry name" value="AGAP003710-PA"/>
    <property type="match status" value="1"/>
</dbReference>
<dbReference type="Pfam" id="PF12516">
    <property type="entry name" value="DUF3719"/>
    <property type="match status" value="1"/>
</dbReference>
<evidence type="ECO:0000313" key="4">
    <source>
        <dbReference type="EMBL" id="KAF0287809.1"/>
    </source>
</evidence>
<dbReference type="Proteomes" id="UP000440578">
    <property type="component" value="Unassembled WGS sequence"/>
</dbReference>
<dbReference type="InterPro" id="IPR039630">
    <property type="entry name" value="FAM149"/>
</dbReference>
<evidence type="ECO:0000313" key="5">
    <source>
        <dbReference type="Proteomes" id="UP000440578"/>
    </source>
</evidence>
<gene>
    <name evidence="4" type="primary">fam149b1</name>
    <name evidence="4" type="ORF">FJT64_013799</name>
</gene>
<dbReference type="EMBL" id="VIIS01002163">
    <property type="protein sequence ID" value="KAF0287809.1"/>
    <property type="molecule type" value="Genomic_DNA"/>
</dbReference>
<feature type="domain" description="DUF3719" evidence="3">
    <location>
        <begin position="83"/>
        <end position="119"/>
    </location>
</feature>
<sequence length="232" mass="25239">MPFSRRNVEKLGISLPPPDDEPDDSGLGFLRDDIGSPPFDGDWDSVEPPRTQSVLSLLSWGDDEFERQSTREVQHMLEDVDRLLYDGETSETMSPALADECRLWSKRFPHLRMVGRRLTVLPSRPAERAVVRVALLTEEGPVDEETAACLRHPGQPETICSHGLSPAAPAPAPADRPTGGGGGVGGSAEVIQDPAALIAEMVTNSLVSQLWADYVRTMTPVFQSRDPAADQS</sequence>
<comment type="similarity">
    <text evidence="1">Belongs to the FAM149 family.</text>
</comment>
<accession>A0A6A4V3V6</accession>
<dbReference type="InterPro" id="IPR022194">
    <property type="entry name" value="DUF3719"/>
</dbReference>
<comment type="caution">
    <text evidence="4">The sequence shown here is derived from an EMBL/GenBank/DDBJ whole genome shotgun (WGS) entry which is preliminary data.</text>
</comment>
<proteinExistence type="inferred from homology"/>
<name>A0A6A4V3V6_AMPAM</name>
<feature type="region of interest" description="Disordered" evidence="2">
    <location>
        <begin position="1"/>
        <end position="47"/>
    </location>
</feature>
<evidence type="ECO:0000256" key="2">
    <source>
        <dbReference type="SAM" id="MobiDB-lite"/>
    </source>
</evidence>
<feature type="region of interest" description="Disordered" evidence="2">
    <location>
        <begin position="163"/>
        <end position="187"/>
    </location>
</feature>
<dbReference type="PANTHER" id="PTHR31997">
    <property type="entry name" value="AGAP003710-PA"/>
    <property type="match status" value="1"/>
</dbReference>
<evidence type="ECO:0000259" key="3">
    <source>
        <dbReference type="Pfam" id="PF12516"/>
    </source>
</evidence>
<dbReference type="AlphaFoldDB" id="A0A6A4V3V6"/>
<reference evidence="4 5" key="1">
    <citation type="submission" date="2019-07" db="EMBL/GenBank/DDBJ databases">
        <title>Draft genome assembly of a fouling barnacle, Amphibalanus amphitrite (Darwin, 1854): The first reference genome for Thecostraca.</title>
        <authorList>
            <person name="Kim W."/>
        </authorList>
    </citation>
    <scope>NUCLEOTIDE SEQUENCE [LARGE SCALE GENOMIC DNA]</scope>
    <source>
        <strain evidence="4">SNU_AA5</strain>
        <tissue evidence="4">Soma without cirri and trophi</tissue>
    </source>
</reference>
<evidence type="ECO:0000256" key="1">
    <source>
        <dbReference type="ARBA" id="ARBA00008309"/>
    </source>
</evidence>